<evidence type="ECO:0000313" key="2">
    <source>
        <dbReference type="Proteomes" id="UP000319852"/>
    </source>
</evidence>
<accession>A0A517N2X5</accession>
<dbReference type="OrthoDB" id="260350at2"/>
<proteinExistence type="predicted"/>
<protein>
    <submittedName>
        <fullName evidence="1">Uncharacterized protein</fullName>
    </submittedName>
</protein>
<organism evidence="1 2">
    <name type="scientific">Adhaeretor mobilis</name>
    <dbReference type="NCBI Taxonomy" id="1930276"/>
    <lineage>
        <taxon>Bacteria</taxon>
        <taxon>Pseudomonadati</taxon>
        <taxon>Planctomycetota</taxon>
        <taxon>Planctomycetia</taxon>
        <taxon>Pirellulales</taxon>
        <taxon>Lacipirellulaceae</taxon>
        <taxon>Adhaeretor</taxon>
    </lineage>
</organism>
<dbReference type="InterPro" id="IPR012334">
    <property type="entry name" value="Pectin_lyas_fold"/>
</dbReference>
<dbReference type="Proteomes" id="UP000319852">
    <property type="component" value="Chromosome"/>
</dbReference>
<dbReference type="KEGG" id="amob:HG15A2_48280"/>
<keyword evidence="2" id="KW-1185">Reference proteome</keyword>
<dbReference type="RefSeq" id="WP_145063672.1">
    <property type="nucleotide sequence ID" value="NZ_CP036263.1"/>
</dbReference>
<name>A0A517N2X5_9BACT</name>
<reference evidence="1 2" key="1">
    <citation type="submission" date="2019-02" db="EMBL/GenBank/DDBJ databases">
        <title>Deep-cultivation of Planctomycetes and their phenomic and genomic characterization uncovers novel biology.</title>
        <authorList>
            <person name="Wiegand S."/>
            <person name="Jogler M."/>
            <person name="Boedeker C."/>
            <person name="Pinto D."/>
            <person name="Vollmers J."/>
            <person name="Rivas-Marin E."/>
            <person name="Kohn T."/>
            <person name="Peeters S.H."/>
            <person name="Heuer A."/>
            <person name="Rast P."/>
            <person name="Oberbeckmann S."/>
            <person name="Bunk B."/>
            <person name="Jeske O."/>
            <person name="Meyerdierks A."/>
            <person name="Storesund J.E."/>
            <person name="Kallscheuer N."/>
            <person name="Luecker S."/>
            <person name="Lage O.M."/>
            <person name="Pohl T."/>
            <person name="Merkel B.J."/>
            <person name="Hornburger P."/>
            <person name="Mueller R.-W."/>
            <person name="Bruemmer F."/>
            <person name="Labrenz M."/>
            <person name="Spormann A.M."/>
            <person name="Op den Camp H."/>
            <person name="Overmann J."/>
            <person name="Amann R."/>
            <person name="Jetten M.S.M."/>
            <person name="Mascher T."/>
            <person name="Medema M.H."/>
            <person name="Devos D.P."/>
            <person name="Kaster A.-K."/>
            <person name="Ovreas L."/>
            <person name="Rohde M."/>
            <person name="Galperin M.Y."/>
            <person name="Jogler C."/>
        </authorList>
    </citation>
    <scope>NUCLEOTIDE SEQUENCE [LARGE SCALE GENOMIC DNA]</scope>
    <source>
        <strain evidence="1 2">HG15A2</strain>
    </source>
</reference>
<evidence type="ECO:0000313" key="1">
    <source>
        <dbReference type="EMBL" id="QDT01486.1"/>
    </source>
</evidence>
<dbReference type="EMBL" id="CP036263">
    <property type="protein sequence ID" value="QDT01486.1"/>
    <property type="molecule type" value="Genomic_DNA"/>
</dbReference>
<dbReference type="InterPro" id="IPR011050">
    <property type="entry name" value="Pectin_lyase_fold/virulence"/>
</dbReference>
<dbReference type="Gene3D" id="2.160.20.10">
    <property type="entry name" value="Single-stranded right-handed beta-helix, Pectin lyase-like"/>
    <property type="match status" value="1"/>
</dbReference>
<sequence length="672" mass="71393">MLANITVRESSSSVASRSKPWLPKTCLSGLIALVLATTGSLHHARAANSITAGSLTSPFPTYEYLSFEWAFSGDDNSNASVGIQYRPVGETNWVQGMPLRRVDAGSNATISGGAHWTTKYSGSLFKLNPGTNYEVQLDMNDPNGGSSQQTLNVSTRELPKMMQGNIIEFDPGFQGELMVESGTPGNPNIYRSKSFDDPAIFTQINLEGKHDVQIIGFDIQNLDSHGIKANGASDFVIARNTIHARHGIRMLSGATNGYVVDNVINGVSTWQESSVGASGNNIGEGIEVSGPGNVIAYNTVSSFRDNISLLEFEGNQSNNDQRSIDIHNNEITQSLDDAIEADFAQGNVRVIDNRITDAFIGISTQPTLGGPTYILRNSIYNVIHVPFKPNRQSDGDVIMHNTVVKSGSGLYTSTGDPFSNALFRNNLAIGGADVGQINGYNNGNSRPADVDKCDGSCSFDYDAVGQTAGSPNGARIYNPGSTDFLTAEPNGMILSGLNPTNLTSLFVPGVTVPTSKAAVLTEHEPLDLRLAAGAAVEGQALLIPGINDDFLGSGPDQGAYEAGQELPTYGQRALVPGDFNLDYSVTEDDLLLFQSSYGINSGGDADGDGDTDGHDFLLWQQYVASPGSLSALNSDSTAVTVPEPTSLVIGTLGGIALLFSRRRQEHIDSDSQ</sequence>
<dbReference type="AlphaFoldDB" id="A0A517N2X5"/>
<dbReference type="SUPFAM" id="SSF51126">
    <property type="entry name" value="Pectin lyase-like"/>
    <property type="match status" value="1"/>
</dbReference>
<gene>
    <name evidence="1" type="ORF">HG15A2_48280</name>
</gene>